<comment type="caution">
    <text evidence="1">The sequence shown here is derived from an EMBL/GenBank/DDBJ whole genome shotgun (WGS) entry which is preliminary data.</text>
</comment>
<reference evidence="1 2" key="1">
    <citation type="submission" date="2013-08" db="EMBL/GenBank/DDBJ databases">
        <title>An opportunistic ruminal bacterium that causes liver abscesses in cattle.</title>
        <authorList>
            <person name="Benahmed F.H."/>
            <person name="Rasmussen M."/>
            <person name="Harbottle H."/>
            <person name="Soppet D."/>
            <person name="Nagaraja T.G."/>
            <person name="Davidson M."/>
        </authorList>
    </citation>
    <scope>NUCLEOTIDE SEQUENCE [LARGE SCALE GENOMIC DNA]</scope>
    <source>
        <strain evidence="1 2">B35</strain>
    </source>
</reference>
<protein>
    <submittedName>
        <fullName evidence="1">Uncharacterized protein</fullName>
    </submittedName>
</protein>
<dbReference type="EMBL" id="AUZI01000012">
    <property type="protein sequence ID" value="KID49283.1"/>
    <property type="molecule type" value="Genomic_DNA"/>
</dbReference>
<gene>
    <name evidence="1" type="ORF">C095_03810</name>
</gene>
<organism evidence="1 2">
    <name type="scientific">Fusobacterium necrophorum subsp. funduliforme B35</name>
    <dbReference type="NCBI Taxonomy" id="1226633"/>
    <lineage>
        <taxon>Bacteria</taxon>
        <taxon>Fusobacteriati</taxon>
        <taxon>Fusobacteriota</taxon>
        <taxon>Fusobacteriia</taxon>
        <taxon>Fusobacteriales</taxon>
        <taxon>Fusobacteriaceae</taxon>
        <taxon>Fusobacterium</taxon>
    </lineage>
</organism>
<dbReference type="AlphaFoldDB" id="A0A017H6S0"/>
<name>A0A017H6S0_9FUSO</name>
<evidence type="ECO:0000313" key="1">
    <source>
        <dbReference type="EMBL" id="KID49283.1"/>
    </source>
</evidence>
<accession>A0A017H6S0</accession>
<dbReference type="Proteomes" id="UP000031184">
    <property type="component" value="Unassembled WGS sequence"/>
</dbReference>
<dbReference type="OrthoDB" id="9766840at2"/>
<proteinExistence type="predicted"/>
<dbReference type="PATRIC" id="fig|1226633.4.peg.763"/>
<dbReference type="RefSeq" id="WP_005954089.1">
    <property type="nucleotide sequence ID" value="NZ_AOJP01000001.1"/>
</dbReference>
<sequence length="87" mass="9905">MEKIYNALNSNGIFICIADGIEEDYSKPWDMVVSWFIYRMKDMHMEVGKDMVKDSAIKAGFVSLEKMSVISSGGHLDIDILQKIVKE</sequence>
<evidence type="ECO:0000313" key="2">
    <source>
        <dbReference type="Proteomes" id="UP000031184"/>
    </source>
</evidence>